<dbReference type="Pfam" id="PF12973">
    <property type="entry name" value="Cupin_7"/>
    <property type="match status" value="1"/>
</dbReference>
<dbReference type="AlphaFoldDB" id="A0A2S5DFU1"/>
<dbReference type="Gene3D" id="2.60.120.10">
    <property type="entry name" value="Jelly Rolls"/>
    <property type="match status" value="1"/>
</dbReference>
<dbReference type="InterPro" id="IPR011051">
    <property type="entry name" value="RmlC_Cupin_sf"/>
</dbReference>
<dbReference type="RefSeq" id="WP_103902816.1">
    <property type="nucleotide sequence ID" value="NZ_PQWB01000043.1"/>
</dbReference>
<dbReference type="Proteomes" id="UP000237082">
    <property type="component" value="Unassembled WGS sequence"/>
</dbReference>
<comment type="caution">
    <text evidence="2">The sequence shown here is derived from an EMBL/GenBank/DDBJ whole genome shotgun (WGS) entry which is preliminary data.</text>
</comment>
<dbReference type="OrthoDB" id="9801227at2"/>
<reference evidence="3" key="1">
    <citation type="submission" date="2018-02" db="EMBL/GenBank/DDBJ databases">
        <authorList>
            <person name="O'Hara-Hanley K."/>
            <person name="Soby S."/>
        </authorList>
    </citation>
    <scope>NUCLEOTIDE SEQUENCE [LARGE SCALE GENOMIC DNA]</scope>
    <source>
        <strain evidence="3">MWU14-2602</strain>
    </source>
</reference>
<name>A0A2S5DFU1_9NEIS</name>
<dbReference type="InterPro" id="IPR025979">
    <property type="entry name" value="ChrR-like_cupin_dom"/>
</dbReference>
<proteinExistence type="predicted"/>
<dbReference type="InterPro" id="IPR014710">
    <property type="entry name" value="RmlC-like_jellyroll"/>
</dbReference>
<accession>A0A2S5DFU1</accession>
<gene>
    <name evidence="2" type="ORF">C2I19_11400</name>
</gene>
<evidence type="ECO:0000313" key="2">
    <source>
        <dbReference type="EMBL" id="POZ61881.1"/>
    </source>
</evidence>
<dbReference type="EMBL" id="PQWB01000043">
    <property type="protein sequence ID" value="POZ61881.1"/>
    <property type="molecule type" value="Genomic_DNA"/>
</dbReference>
<evidence type="ECO:0000259" key="1">
    <source>
        <dbReference type="Pfam" id="PF12973"/>
    </source>
</evidence>
<sequence length="116" mass="12407">MDNTAPILTSSSDWHWSPTPFPGADFVWLRRNQGGGGSALLKLAKGARLPLHQHPGAEQVFVTAGKLKVGEHVLSKGDHLFIDANVPHAVEALQASVYLTVSETDGVELLESDARA</sequence>
<dbReference type="SUPFAM" id="SSF51182">
    <property type="entry name" value="RmlC-like cupins"/>
    <property type="match status" value="1"/>
</dbReference>
<evidence type="ECO:0000313" key="3">
    <source>
        <dbReference type="Proteomes" id="UP000237082"/>
    </source>
</evidence>
<protein>
    <recommendedName>
        <fullName evidence="1">ChrR-like cupin domain-containing protein</fullName>
    </recommendedName>
</protein>
<keyword evidence="3" id="KW-1185">Reference proteome</keyword>
<organism evidence="2 3">
    <name type="scientific">Chromobacterium alticapitis</name>
    <dbReference type="NCBI Taxonomy" id="2073169"/>
    <lineage>
        <taxon>Bacteria</taxon>
        <taxon>Pseudomonadati</taxon>
        <taxon>Pseudomonadota</taxon>
        <taxon>Betaproteobacteria</taxon>
        <taxon>Neisseriales</taxon>
        <taxon>Chromobacteriaceae</taxon>
        <taxon>Chromobacterium</taxon>
    </lineage>
</organism>
<feature type="domain" description="ChrR-like cupin" evidence="1">
    <location>
        <begin position="7"/>
        <end position="101"/>
    </location>
</feature>